<dbReference type="RefSeq" id="WP_013488807.1">
    <property type="nucleotide sequence ID" value="NC_014829.1"/>
</dbReference>
<dbReference type="EMBL" id="CP002394">
    <property type="protein sequence ID" value="ADU30472.1"/>
    <property type="molecule type" value="Genomic_DNA"/>
</dbReference>
<keyword evidence="3" id="KW-1185">Reference proteome</keyword>
<organism evidence="2 3">
    <name type="scientific">Evansella cellulosilytica (strain ATCC 21833 / DSM 2522 / FERM P-1141 / JCM 9156 / N-4)</name>
    <name type="common">Bacillus cellulosilyticus</name>
    <dbReference type="NCBI Taxonomy" id="649639"/>
    <lineage>
        <taxon>Bacteria</taxon>
        <taxon>Bacillati</taxon>
        <taxon>Bacillota</taxon>
        <taxon>Bacilli</taxon>
        <taxon>Bacillales</taxon>
        <taxon>Bacillaceae</taxon>
        <taxon>Evansella</taxon>
    </lineage>
</organism>
<dbReference type="KEGG" id="bco:Bcell_2212"/>
<dbReference type="STRING" id="649639.Bcell_2212"/>
<gene>
    <name evidence="2" type="ordered locus">Bcell_2212</name>
</gene>
<name>E6U294_EVAC2</name>
<dbReference type="AlphaFoldDB" id="E6U294"/>
<dbReference type="InterPro" id="IPR000361">
    <property type="entry name" value="ATAP_core_dom"/>
</dbReference>
<proteinExistence type="predicted"/>
<dbReference type="eggNOG" id="COG4841">
    <property type="taxonomic scope" value="Bacteria"/>
</dbReference>
<evidence type="ECO:0000259" key="1">
    <source>
        <dbReference type="Pfam" id="PF01521"/>
    </source>
</evidence>
<evidence type="ECO:0000313" key="2">
    <source>
        <dbReference type="EMBL" id="ADU30472.1"/>
    </source>
</evidence>
<feature type="domain" description="Core" evidence="1">
    <location>
        <begin position="1"/>
        <end position="91"/>
    </location>
</feature>
<dbReference type="Proteomes" id="UP000001401">
    <property type="component" value="Chromosome"/>
</dbReference>
<dbReference type="InterPro" id="IPR035903">
    <property type="entry name" value="HesB-like_dom_sf"/>
</dbReference>
<dbReference type="Pfam" id="PF01521">
    <property type="entry name" value="Fe-S_biosyn"/>
    <property type="match status" value="1"/>
</dbReference>
<dbReference type="HOGENOM" id="CLU_163967_1_0_9"/>
<dbReference type="SUPFAM" id="SSF89360">
    <property type="entry name" value="HesB-like domain"/>
    <property type="match status" value="1"/>
</dbReference>
<reference evidence="2" key="1">
    <citation type="submission" date="2010-12" db="EMBL/GenBank/DDBJ databases">
        <title>Complete sequence of Bacillus cellulosilyticus DSM 2522.</title>
        <authorList>
            <consortium name="US DOE Joint Genome Institute"/>
            <person name="Lucas S."/>
            <person name="Copeland A."/>
            <person name="Lapidus A."/>
            <person name="Cheng J.-F."/>
            <person name="Bruce D."/>
            <person name="Goodwin L."/>
            <person name="Pitluck S."/>
            <person name="Chertkov O."/>
            <person name="Detter J.C."/>
            <person name="Han C."/>
            <person name="Tapia R."/>
            <person name="Land M."/>
            <person name="Hauser L."/>
            <person name="Jeffries C."/>
            <person name="Kyrpides N."/>
            <person name="Ivanova N."/>
            <person name="Mikhailova N."/>
            <person name="Brumm P."/>
            <person name="Mead D."/>
            <person name="Woyke T."/>
        </authorList>
    </citation>
    <scope>NUCLEOTIDE SEQUENCE [LARGE SCALE GENOMIC DNA]</scope>
    <source>
        <strain evidence="2">DSM 2522</strain>
    </source>
</reference>
<accession>E6U294</accession>
<dbReference type="OrthoDB" id="1645729at2"/>
<protein>
    <submittedName>
        <fullName evidence="2">HesB/YadR/YfhF-family protein</fullName>
    </submittedName>
</protein>
<evidence type="ECO:0000313" key="3">
    <source>
        <dbReference type="Proteomes" id="UP000001401"/>
    </source>
</evidence>
<dbReference type="Gene3D" id="2.60.300.12">
    <property type="entry name" value="HesB-like domain"/>
    <property type="match status" value="1"/>
</dbReference>
<sequence>MDIYITDKAVNFYKNEMKLEDGAYVTLFVRVGGIGSGGFSVGMKRGKPDLDFETLLFNNVYFCIHTDERWYFDGMKIDYDDDFDEMIFTNEKIDNVTNPK</sequence>